<dbReference type="PANTHER" id="PTHR45896">
    <property type="entry name" value="N-ALPHA-ACETYLTRANSFERASE 30"/>
    <property type="match status" value="1"/>
</dbReference>
<dbReference type="InterPro" id="IPR000182">
    <property type="entry name" value="GNAT_dom"/>
</dbReference>
<dbReference type="Pfam" id="PF00583">
    <property type="entry name" value="Acetyltransf_1"/>
    <property type="match status" value="1"/>
</dbReference>
<dbReference type="EMBL" id="KN837973">
    <property type="protein sequence ID" value="KIJ22742.1"/>
    <property type="molecule type" value="Genomic_DNA"/>
</dbReference>
<accession>A0A0C9U153</accession>
<gene>
    <name evidence="7" type="ORF">M422DRAFT_196498</name>
    <name evidence="6" type="ORF">M422DRAFT_196773</name>
</gene>
<evidence type="ECO:0000313" key="8">
    <source>
        <dbReference type="Proteomes" id="UP000054279"/>
    </source>
</evidence>
<keyword evidence="8" id="KW-1185">Reference proteome</keyword>
<dbReference type="Gene3D" id="3.40.630.30">
    <property type="match status" value="1"/>
</dbReference>
<reference evidence="6 8" key="1">
    <citation type="submission" date="2014-06" db="EMBL/GenBank/DDBJ databases">
        <title>Evolutionary Origins and Diversification of the Mycorrhizal Mutualists.</title>
        <authorList>
            <consortium name="DOE Joint Genome Institute"/>
            <consortium name="Mycorrhizal Genomics Consortium"/>
            <person name="Kohler A."/>
            <person name="Kuo A."/>
            <person name="Nagy L.G."/>
            <person name="Floudas D."/>
            <person name="Copeland A."/>
            <person name="Barry K.W."/>
            <person name="Cichocki N."/>
            <person name="Veneault-Fourrey C."/>
            <person name="LaButti K."/>
            <person name="Lindquist E.A."/>
            <person name="Lipzen A."/>
            <person name="Lundell T."/>
            <person name="Morin E."/>
            <person name="Murat C."/>
            <person name="Riley R."/>
            <person name="Ohm R."/>
            <person name="Sun H."/>
            <person name="Tunlid A."/>
            <person name="Henrissat B."/>
            <person name="Grigoriev I.V."/>
            <person name="Hibbett D.S."/>
            <person name="Martin F."/>
        </authorList>
    </citation>
    <scope>NUCLEOTIDE SEQUENCE [LARGE SCALE GENOMIC DNA]</scope>
    <source>
        <strain evidence="6 8">SS14</strain>
    </source>
</reference>
<dbReference type="AlphaFoldDB" id="A0A0C9U153"/>
<dbReference type="PROSITE" id="PS51186">
    <property type="entry name" value="GNAT"/>
    <property type="match status" value="1"/>
</dbReference>
<keyword evidence="1" id="KW-0808">Transferase</keyword>
<protein>
    <recommendedName>
        <fullName evidence="5">N-acetyltransferase domain-containing protein</fullName>
    </recommendedName>
</protein>
<feature type="compositionally biased region" description="Basic and acidic residues" evidence="4">
    <location>
        <begin position="172"/>
        <end position="182"/>
    </location>
</feature>
<dbReference type="CDD" id="cd04301">
    <property type="entry name" value="NAT_SF"/>
    <property type="match status" value="1"/>
</dbReference>
<dbReference type="PANTHER" id="PTHR45896:SF1">
    <property type="entry name" value="N-ALPHA-ACETYLTRANSFERASE 30"/>
    <property type="match status" value="1"/>
</dbReference>
<sequence length="189" mass="21748">MEKRGVLYRQYMGETDLPDIMELVQSELSEPYVIYTYRYFLHQWPHLSFLVRAIDATSSETVGVVVCKQSLHRNGKQRGYIGMLSVRKDCRKRGIGKTLANLSIQAMSTSNADEVILETEYDNVAALGLYEALGFIREKRLFRFYMNGKDAFRLLLDLRYLRASEEPSVPERSVDSFGEKTELLSNQNA</sequence>
<evidence type="ECO:0000259" key="5">
    <source>
        <dbReference type="PROSITE" id="PS51186"/>
    </source>
</evidence>
<dbReference type="HOGENOM" id="CLU_013985_0_3_1"/>
<evidence type="ECO:0000256" key="2">
    <source>
        <dbReference type="ARBA" id="ARBA00023315"/>
    </source>
</evidence>
<evidence type="ECO:0000313" key="7">
    <source>
        <dbReference type="EMBL" id="KIJ22957.1"/>
    </source>
</evidence>
<evidence type="ECO:0000256" key="3">
    <source>
        <dbReference type="ARBA" id="ARBA00024025"/>
    </source>
</evidence>
<dbReference type="FunFam" id="3.40.630.30:FF:000091">
    <property type="entry name" value="Peptide alpha-N-acetyltransferase"/>
    <property type="match status" value="1"/>
</dbReference>
<proteinExistence type="inferred from homology"/>
<comment type="similarity">
    <text evidence="3">Belongs to the acetyltransferase family. MAK3 subfamily.</text>
</comment>
<name>A0A0C9U153_SPHS4</name>
<dbReference type="OrthoDB" id="249099at2759"/>
<organism evidence="6 8">
    <name type="scientific">Sphaerobolus stellatus (strain SS14)</name>
    <dbReference type="NCBI Taxonomy" id="990650"/>
    <lineage>
        <taxon>Eukaryota</taxon>
        <taxon>Fungi</taxon>
        <taxon>Dikarya</taxon>
        <taxon>Basidiomycota</taxon>
        <taxon>Agaricomycotina</taxon>
        <taxon>Agaricomycetes</taxon>
        <taxon>Phallomycetidae</taxon>
        <taxon>Geastrales</taxon>
        <taxon>Sphaerobolaceae</taxon>
        <taxon>Sphaerobolus</taxon>
    </lineage>
</organism>
<keyword evidence="2" id="KW-0012">Acyltransferase</keyword>
<dbReference type="GO" id="GO:0004596">
    <property type="term" value="F:protein-N-terminal amino-acid acetyltransferase activity"/>
    <property type="evidence" value="ECO:0007669"/>
    <property type="project" value="InterPro"/>
</dbReference>
<feature type="region of interest" description="Disordered" evidence="4">
    <location>
        <begin position="169"/>
        <end position="189"/>
    </location>
</feature>
<dbReference type="EMBL" id="KN837863">
    <property type="protein sequence ID" value="KIJ22957.1"/>
    <property type="molecule type" value="Genomic_DNA"/>
</dbReference>
<evidence type="ECO:0000313" key="6">
    <source>
        <dbReference type="EMBL" id="KIJ22742.1"/>
    </source>
</evidence>
<feature type="domain" description="N-acetyltransferase" evidence="5">
    <location>
        <begin position="6"/>
        <end position="159"/>
    </location>
</feature>
<evidence type="ECO:0000256" key="4">
    <source>
        <dbReference type="SAM" id="MobiDB-lite"/>
    </source>
</evidence>
<dbReference type="SUPFAM" id="SSF55729">
    <property type="entry name" value="Acyl-CoA N-acyltransferases (Nat)"/>
    <property type="match status" value="1"/>
</dbReference>
<evidence type="ECO:0000256" key="1">
    <source>
        <dbReference type="ARBA" id="ARBA00022679"/>
    </source>
</evidence>
<dbReference type="InterPro" id="IPR044542">
    <property type="entry name" value="NAA30-like"/>
</dbReference>
<dbReference type="InterPro" id="IPR016181">
    <property type="entry name" value="Acyl_CoA_acyltransferase"/>
</dbReference>
<dbReference type="GO" id="GO:0031417">
    <property type="term" value="C:NatC complex"/>
    <property type="evidence" value="ECO:0007669"/>
    <property type="project" value="TreeGrafter"/>
</dbReference>
<dbReference type="Proteomes" id="UP000054279">
    <property type="component" value="Unassembled WGS sequence"/>
</dbReference>